<protein>
    <submittedName>
        <fullName evidence="1">Uncharacterized protein</fullName>
    </submittedName>
</protein>
<dbReference type="AlphaFoldDB" id="A0A918KUV4"/>
<organism evidence="1 2">
    <name type="scientific">Streptomyces fructofermentans</name>
    <dbReference type="NCBI Taxonomy" id="152141"/>
    <lineage>
        <taxon>Bacteria</taxon>
        <taxon>Bacillati</taxon>
        <taxon>Actinomycetota</taxon>
        <taxon>Actinomycetes</taxon>
        <taxon>Kitasatosporales</taxon>
        <taxon>Streptomycetaceae</taxon>
        <taxon>Streptomyces</taxon>
    </lineage>
</organism>
<sequence length="47" mass="4903">MFDLRPLPLVLPLAAWPVAGPAEIRLRPRTATRLPTGVAVVGACAAP</sequence>
<keyword evidence="2" id="KW-1185">Reference proteome</keyword>
<reference evidence="1" key="2">
    <citation type="submission" date="2020-09" db="EMBL/GenBank/DDBJ databases">
        <authorList>
            <person name="Sun Q."/>
            <person name="Ohkuma M."/>
        </authorList>
    </citation>
    <scope>NUCLEOTIDE SEQUENCE</scope>
    <source>
        <strain evidence="1">JCM 4956</strain>
    </source>
</reference>
<dbReference type="Proteomes" id="UP000645555">
    <property type="component" value="Unassembled WGS sequence"/>
</dbReference>
<dbReference type="EMBL" id="BMWD01000020">
    <property type="protein sequence ID" value="GGX77319.1"/>
    <property type="molecule type" value="Genomic_DNA"/>
</dbReference>
<accession>A0A918KUV4</accession>
<gene>
    <name evidence="1" type="ORF">GCM10010515_51490</name>
</gene>
<name>A0A918KUV4_9ACTN</name>
<reference evidence="1" key="1">
    <citation type="journal article" date="2014" name="Int. J. Syst. Evol. Microbiol.">
        <title>Complete genome sequence of Corynebacterium casei LMG S-19264T (=DSM 44701T), isolated from a smear-ripened cheese.</title>
        <authorList>
            <consortium name="US DOE Joint Genome Institute (JGI-PGF)"/>
            <person name="Walter F."/>
            <person name="Albersmeier A."/>
            <person name="Kalinowski J."/>
            <person name="Ruckert C."/>
        </authorList>
    </citation>
    <scope>NUCLEOTIDE SEQUENCE</scope>
    <source>
        <strain evidence="1">JCM 4956</strain>
    </source>
</reference>
<evidence type="ECO:0000313" key="1">
    <source>
        <dbReference type="EMBL" id="GGX77319.1"/>
    </source>
</evidence>
<comment type="caution">
    <text evidence="1">The sequence shown here is derived from an EMBL/GenBank/DDBJ whole genome shotgun (WGS) entry which is preliminary data.</text>
</comment>
<evidence type="ECO:0000313" key="2">
    <source>
        <dbReference type="Proteomes" id="UP000645555"/>
    </source>
</evidence>
<proteinExistence type="predicted"/>